<sequence>MPHLTIEYTSNLPQFNANEAMLVLNQALVASGHFEEIDIKSRAVPIDAFLVGTSLDGRAFVHVKLAILSGRSVQAKQELSATLLHVLKEACAWPPDTHVQLCVEVQEIERESYAKSSISPVAP</sequence>
<dbReference type="InterPro" id="IPR004220">
    <property type="entry name" value="5-COMe_2-OHmuconate_Isoase"/>
</dbReference>
<evidence type="ECO:0000313" key="1">
    <source>
        <dbReference type="EMBL" id="MTW03951.1"/>
    </source>
</evidence>
<gene>
    <name evidence="1" type="ORF">GM668_17870</name>
</gene>
<dbReference type="PANTHER" id="PTHR37950">
    <property type="entry name" value="4-HYDROXYPHENYLACETATE CATABOLISM PROTEIN"/>
    <property type="match status" value="1"/>
</dbReference>
<dbReference type="EMBL" id="WNLA01000012">
    <property type="protein sequence ID" value="MTW03951.1"/>
    <property type="molecule type" value="Genomic_DNA"/>
</dbReference>
<evidence type="ECO:0000313" key="2">
    <source>
        <dbReference type="Proteomes" id="UP000484015"/>
    </source>
</evidence>
<protein>
    <submittedName>
        <fullName evidence="1">5-carboxymethyl-2-hydroxymuconate isomerase</fullName>
    </submittedName>
</protein>
<dbReference type="PANTHER" id="PTHR37950:SF1">
    <property type="entry name" value="4-HYDROXYPHENYLACETATE CATABOLISM PROTEIN"/>
    <property type="match status" value="1"/>
</dbReference>
<keyword evidence="2" id="KW-1185">Reference proteome</keyword>
<accession>A0A6L6Q3S4</accession>
<dbReference type="Gene3D" id="3.30.429.10">
    <property type="entry name" value="Macrophage Migration Inhibitory Factor"/>
    <property type="match status" value="1"/>
</dbReference>
<dbReference type="GO" id="GO:0008704">
    <property type="term" value="F:5-carboxymethyl-2-hydroxymuconate delta-isomerase activity"/>
    <property type="evidence" value="ECO:0007669"/>
    <property type="project" value="InterPro"/>
</dbReference>
<name>A0A6L6Q3S4_9BURK</name>
<comment type="caution">
    <text evidence="1">The sequence shown here is derived from an EMBL/GenBank/DDBJ whole genome shotgun (WGS) entry which is preliminary data.</text>
</comment>
<dbReference type="OrthoDB" id="9814215at2"/>
<keyword evidence="1" id="KW-0413">Isomerase</keyword>
<dbReference type="AlphaFoldDB" id="A0A6L6Q3S4"/>
<dbReference type="CDD" id="cd00580">
    <property type="entry name" value="CHMI"/>
    <property type="match status" value="1"/>
</dbReference>
<dbReference type="InterPro" id="IPR014347">
    <property type="entry name" value="Tautomerase/MIF_sf"/>
</dbReference>
<dbReference type="RefSeq" id="WP_155440303.1">
    <property type="nucleotide sequence ID" value="NZ_WNLA01000012.1"/>
</dbReference>
<reference evidence="1 2" key="1">
    <citation type="submission" date="2019-11" db="EMBL/GenBank/DDBJ databases">
        <title>Type strains purchased from KCTC, JCM and DSMZ.</title>
        <authorList>
            <person name="Lu H."/>
        </authorList>
    </citation>
    <scope>NUCLEOTIDE SEQUENCE [LARGE SCALE GENOMIC DNA]</scope>
    <source>
        <strain evidence="1 2">KCTC 42409</strain>
    </source>
</reference>
<proteinExistence type="predicted"/>
<dbReference type="SUPFAM" id="SSF55331">
    <property type="entry name" value="Tautomerase/MIF"/>
    <property type="match status" value="1"/>
</dbReference>
<organism evidence="1 2">
    <name type="scientific">Pseudoduganella ginsengisoli</name>
    <dbReference type="NCBI Taxonomy" id="1462440"/>
    <lineage>
        <taxon>Bacteria</taxon>
        <taxon>Pseudomonadati</taxon>
        <taxon>Pseudomonadota</taxon>
        <taxon>Betaproteobacteria</taxon>
        <taxon>Burkholderiales</taxon>
        <taxon>Oxalobacteraceae</taxon>
        <taxon>Telluria group</taxon>
        <taxon>Pseudoduganella</taxon>
    </lineage>
</organism>
<dbReference type="Pfam" id="PF02962">
    <property type="entry name" value="CHMI"/>
    <property type="match status" value="1"/>
</dbReference>
<dbReference type="Proteomes" id="UP000484015">
    <property type="component" value="Unassembled WGS sequence"/>
</dbReference>